<dbReference type="Gene3D" id="3.40.50.720">
    <property type="entry name" value="NAD(P)-binding Rossmann-like Domain"/>
    <property type="match status" value="1"/>
</dbReference>
<keyword evidence="3" id="KW-1185">Reference proteome</keyword>
<dbReference type="InterPro" id="IPR001509">
    <property type="entry name" value="Epimerase_deHydtase"/>
</dbReference>
<organism evidence="2 3">
    <name type="scientific">Glacieibacterium frigidum</name>
    <dbReference type="NCBI Taxonomy" id="2593303"/>
    <lineage>
        <taxon>Bacteria</taxon>
        <taxon>Pseudomonadati</taxon>
        <taxon>Pseudomonadota</taxon>
        <taxon>Alphaproteobacteria</taxon>
        <taxon>Sphingomonadales</taxon>
        <taxon>Sphingosinicellaceae</taxon>
        <taxon>Glacieibacterium</taxon>
    </lineage>
</organism>
<evidence type="ECO:0000313" key="3">
    <source>
        <dbReference type="Proteomes" id="UP000317894"/>
    </source>
</evidence>
<dbReference type="PANTHER" id="PTHR43245">
    <property type="entry name" value="BIFUNCTIONAL POLYMYXIN RESISTANCE PROTEIN ARNA"/>
    <property type="match status" value="1"/>
</dbReference>
<dbReference type="Proteomes" id="UP000317894">
    <property type="component" value="Unassembled WGS sequence"/>
</dbReference>
<sequence length="296" mass="30998">MILAVTGGTGFVGGHLLRLAVAAGHEVRALTRRPQSAQPGVIWVSGDLTHPADLCEGADAVIHLAGVINAPDPAGFFEGNVAGTATMIAVAEAAGVRRFVHVSSLAAREPGLSAYGASKAASERLIEESDLDWSIVRPPGVYGPGDRETLALFQLAKHGIALIPSDGHASMIEASDLSRALLALAAAPATRATHELSDGEPLSHRELAQALGVAVGKRVIPIKVPGWGMAIAATLATTVARLRGGHSRLTAERARYLAHPDWVTRGDNLSALWRPQVALADGLRATADWYRANDWL</sequence>
<reference evidence="2 3" key="1">
    <citation type="submission" date="2019-07" db="EMBL/GenBank/DDBJ databases">
        <title>Novel species isolated from glacier.</title>
        <authorList>
            <person name="Liu Q."/>
            <person name="Xin Y.-H."/>
        </authorList>
    </citation>
    <scope>NUCLEOTIDE SEQUENCE [LARGE SCALE GENOMIC DNA]</scope>
    <source>
        <strain evidence="2 3">LB1R16</strain>
    </source>
</reference>
<protein>
    <submittedName>
        <fullName evidence="2">NAD-dependent epimerase/dehydratase family protein</fullName>
    </submittedName>
</protein>
<dbReference type="EMBL" id="VJWA01000002">
    <property type="protein sequence ID" value="TRW15093.1"/>
    <property type="molecule type" value="Genomic_DNA"/>
</dbReference>
<name>A0A552UA48_9SPHN</name>
<dbReference type="Pfam" id="PF01370">
    <property type="entry name" value="Epimerase"/>
    <property type="match status" value="1"/>
</dbReference>
<dbReference type="SUPFAM" id="SSF51735">
    <property type="entry name" value="NAD(P)-binding Rossmann-fold domains"/>
    <property type="match status" value="1"/>
</dbReference>
<evidence type="ECO:0000313" key="2">
    <source>
        <dbReference type="EMBL" id="TRW15093.1"/>
    </source>
</evidence>
<gene>
    <name evidence="2" type="ORF">FMM06_15715</name>
</gene>
<accession>A0A552UA48</accession>
<evidence type="ECO:0000259" key="1">
    <source>
        <dbReference type="Pfam" id="PF01370"/>
    </source>
</evidence>
<dbReference type="OrthoDB" id="9814124at2"/>
<dbReference type="PANTHER" id="PTHR43245:SF58">
    <property type="entry name" value="BLL5923 PROTEIN"/>
    <property type="match status" value="1"/>
</dbReference>
<dbReference type="RefSeq" id="WP_144335262.1">
    <property type="nucleotide sequence ID" value="NZ_VJWA01000002.1"/>
</dbReference>
<dbReference type="InterPro" id="IPR036291">
    <property type="entry name" value="NAD(P)-bd_dom_sf"/>
</dbReference>
<dbReference type="InterPro" id="IPR050177">
    <property type="entry name" value="Lipid_A_modif_metabolic_enz"/>
</dbReference>
<proteinExistence type="predicted"/>
<feature type="domain" description="NAD-dependent epimerase/dehydratase" evidence="1">
    <location>
        <begin position="4"/>
        <end position="187"/>
    </location>
</feature>
<dbReference type="AlphaFoldDB" id="A0A552UA48"/>
<comment type="caution">
    <text evidence="2">The sequence shown here is derived from an EMBL/GenBank/DDBJ whole genome shotgun (WGS) entry which is preliminary data.</text>
</comment>